<organism evidence="1 2">
    <name type="scientific">Candidatus Enterococcus moelleringii</name>
    <dbReference type="NCBI Taxonomy" id="2815325"/>
    <lineage>
        <taxon>Bacteria</taxon>
        <taxon>Bacillati</taxon>
        <taxon>Bacillota</taxon>
        <taxon>Bacilli</taxon>
        <taxon>Lactobacillales</taxon>
        <taxon>Enterococcaceae</taxon>
        <taxon>Enterococcus</taxon>
    </lineage>
</organism>
<gene>
    <name evidence="1" type="ORF">JZO70_06045</name>
</gene>
<evidence type="ECO:0000313" key="1">
    <source>
        <dbReference type="EMBL" id="MBO1305710.1"/>
    </source>
</evidence>
<keyword evidence="2" id="KW-1185">Reference proteome</keyword>
<dbReference type="SUPFAM" id="SSF52467">
    <property type="entry name" value="DHS-like NAD/FAD-binding domain"/>
    <property type="match status" value="1"/>
</dbReference>
<evidence type="ECO:0000313" key="2">
    <source>
        <dbReference type="Proteomes" id="UP000664601"/>
    </source>
</evidence>
<accession>A0ABS3L7W0</accession>
<reference evidence="1 2" key="1">
    <citation type="submission" date="2021-03" db="EMBL/GenBank/DDBJ databases">
        <title>Enterococcal diversity collection.</title>
        <authorList>
            <person name="Gilmore M.S."/>
            <person name="Schwartzman J."/>
            <person name="Van Tyne D."/>
            <person name="Martin M."/>
            <person name="Earl A.M."/>
            <person name="Manson A.L."/>
            <person name="Straub T."/>
            <person name="Salamzade R."/>
            <person name="Saavedra J."/>
            <person name="Lebreton F."/>
            <person name="Prichula J."/>
            <person name="Schaufler K."/>
            <person name="Gaca A."/>
            <person name="Sgardioli B."/>
            <person name="Wagenaar J."/>
            <person name="Strong T."/>
        </authorList>
    </citation>
    <scope>NUCLEOTIDE SEQUENCE [LARGE SCALE GENOMIC DNA]</scope>
    <source>
        <strain evidence="1 2">669A</strain>
    </source>
</reference>
<dbReference type="InterPro" id="IPR029035">
    <property type="entry name" value="DHS-like_NAD/FAD-binding_dom"/>
</dbReference>
<protein>
    <submittedName>
        <fullName evidence="1">Sir2 silent information regulator family NAD-dependent deacetylase</fullName>
    </submittedName>
</protein>
<comment type="caution">
    <text evidence="1">The sequence shown here is derived from an EMBL/GenBank/DDBJ whole genome shotgun (WGS) entry which is preliminary data.</text>
</comment>
<sequence length="307" mass="35088">MKALIEGVDSVVIGAGAGLSTAAGYRYSGEPFARYFTDFAGLYDFQDMYSGGFYPYDTLEEYWGYWSRYIWVNRYLDCPGDVYRNLLKLVEKKNYFVLTTNVDHCFHKAGFDKKRLFYTQGDYGLWQAGSGQPKKTYDNYHQVKQMILSQGWRIDADNDLLAPSLDGGYTKHTSAIDWSQLKLAIPSELVPYGEDGLPFAMNLRADDRFVEDAGWHDAAKRYNQFIEKHAAGPIIYLEIGVGFNTPIIIKYNFWKKVHANPQAYYICLNKAEVHIPKEIRDRSIGIAGDADVVINELVGIPKRRFLV</sequence>
<name>A0ABS3L7W0_9ENTE</name>
<dbReference type="Proteomes" id="UP000664601">
    <property type="component" value="Unassembled WGS sequence"/>
</dbReference>
<proteinExistence type="predicted"/>
<dbReference type="EMBL" id="JAFREM010000010">
    <property type="protein sequence ID" value="MBO1305710.1"/>
    <property type="molecule type" value="Genomic_DNA"/>
</dbReference>
<dbReference type="Gene3D" id="3.40.50.1220">
    <property type="entry name" value="TPP-binding domain"/>
    <property type="match status" value="1"/>
</dbReference>